<proteinExistence type="predicted"/>
<feature type="domain" description="Nucleolar 27S pre-rRNA processing Urb2/Npa2 C-terminal" evidence="1">
    <location>
        <begin position="65"/>
        <end position="108"/>
    </location>
</feature>
<dbReference type="InterPro" id="IPR052609">
    <property type="entry name" value="Ribosome_Biogenesis_Reg"/>
</dbReference>
<evidence type="ECO:0000259" key="1">
    <source>
        <dbReference type="Pfam" id="PF10441"/>
    </source>
</evidence>
<dbReference type="Proteomes" id="UP001633002">
    <property type="component" value="Unassembled WGS sequence"/>
</dbReference>
<dbReference type="InterPro" id="IPR018849">
    <property type="entry name" value="Urb2/Npa2_C"/>
</dbReference>
<dbReference type="PANTHER" id="PTHR15682">
    <property type="entry name" value="UNHEALTHY RIBOSOME BIOGENESIS PROTEIN 2 HOMOLOG"/>
    <property type="match status" value="1"/>
</dbReference>
<dbReference type="EMBL" id="JBJQOH010000008">
    <property type="protein sequence ID" value="KAL3677078.1"/>
    <property type="molecule type" value="Genomic_DNA"/>
</dbReference>
<gene>
    <name evidence="2" type="ORF">R1sor_027026</name>
</gene>
<keyword evidence="3" id="KW-1185">Reference proteome</keyword>
<name>A0ABD3GDR7_9MARC</name>
<comment type="caution">
    <text evidence="2">The sequence shown here is derived from an EMBL/GenBank/DDBJ whole genome shotgun (WGS) entry which is preliminary data.</text>
</comment>
<organism evidence="2 3">
    <name type="scientific">Riccia sorocarpa</name>
    <dbReference type="NCBI Taxonomy" id="122646"/>
    <lineage>
        <taxon>Eukaryota</taxon>
        <taxon>Viridiplantae</taxon>
        <taxon>Streptophyta</taxon>
        <taxon>Embryophyta</taxon>
        <taxon>Marchantiophyta</taxon>
        <taxon>Marchantiopsida</taxon>
        <taxon>Marchantiidae</taxon>
        <taxon>Marchantiales</taxon>
        <taxon>Ricciaceae</taxon>
        <taxon>Riccia</taxon>
    </lineage>
</organism>
<dbReference type="AlphaFoldDB" id="A0ABD3GDR7"/>
<evidence type="ECO:0000313" key="3">
    <source>
        <dbReference type="Proteomes" id="UP001633002"/>
    </source>
</evidence>
<dbReference type="PANTHER" id="PTHR15682:SF2">
    <property type="entry name" value="UNHEALTHY RIBOSOME BIOGENESIS PROTEIN 2 HOMOLOG"/>
    <property type="match status" value="1"/>
</dbReference>
<reference evidence="2 3" key="1">
    <citation type="submission" date="2024-09" db="EMBL/GenBank/DDBJ databases">
        <title>Chromosome-scale assembly of Riccia sorocarpa.</title>
        <authorList>
            <person name="Paukszto L."/>
        </authorList>
    </citation>
    <scope>NUCLEOTIDE SEQUENCE [LARGE SCALE GENOMIC DNA]</scope>
    <source>
        <strain evidence="2">LP-2024</strain>
        <tissue evidence="2">Aerial parts of the thallus</tissue>
    </source>
</reference>
<protein>
    <recommendedName>
        <fullName evidence="1">Nucleolar 27S pre-rRNA processing Urb2/Npa2 C-terminal domain-containing protein</fullName>
    </recommendedName>
</protein>
<accession>A0ABD3GDR7</accession>
<sequence length="143" mass="14849">MGPGRWILVGDYNMVELSDDSKGKSALLSGAEARAWKQLVLTKGVVDAYLCSVARSGGLYTRQAFCGLRLDGAHLDREVEAALRPGAYALIDACSANDLQQLDASLSGSLALAQAVANAQVGALASEPVLVLLHLVVAAVQAV</sequence>
<dbReference type="Pfam" id="PF10441">
    <property type="entry name" value="Urb2"/>
    <property type="match status" value="1"/>
</dbReference>
<evidence type="ECO:0000313" key="2">
    <source>
        <dbReference type="EMBL" id="KAL3677078.1"/>
    </source>
</evidence>